<dbReference type="PANTHER" id="PTHR39624:SF2">
    <property type="entry name" value="OSMC-LIKE PROTEIN"/>
    <property type="match status" value="1"/>
</dbReference>
<dbReference type="PANTHER" id="PTHR39624">
    <property type="entry name" value="PROTEIN INVOLVED IN RIMO-MEDIATED BETA-METHYLTHIOLATION OF RIBOSOMAL PROTEIN S12 YCAO"/>
    <property type="match status" value="1"/>
</dbReference>
<dbReference type="Pfam" id="PF02566">
    <property type="entry name" value="OsmC"/>
    <property type="match status" value="2"/>
</dbReference>
<reference evidence="2 3" key="1">
    <citation type="journal article" date="2019" name="Int. J. Syst. Evol. Microbiol.">
        <title>The Global Catalogue of Microorganisms (GCM) 10K type strain sequencing project: providing services to taxonomists for standard genome sequencing and annotation.</title>
        <authorList>
            <consortium name="The Broad Institute Genomics Platform"/>
            <consortium name="The Broad Institute Genome Sequencing Center for Infectious Disease"/>
            <person name="Wu L."/>
            <person name="Ma J."/>
        </authorList>
    </citation>
    <scope>NUCLEOTIDE SEQUENCE [LARGE SCALE GENOMIC DNA]</scope>
    <source>
        <strain evidence="2 3">NBRC 111368</strain>
    </source>
</reference>
<accession>A0ABD5RVH4</accession>
<dbReference type="Proteomes" id="UP001596328">
    <property type="component" value="Unassembled WGS sequence"/>
</dbReference>
<dbReference type="SUPFAM" id="SSF82784">
    <property type="entry name" value="OsmC-like"/>
    <property type="match status" value="2"/>
</dbReference>
<dbReference type="InterPro" id="IPR015946">
    <property type="entry name" value="KH_dom-like_a/b"/>
</dbReference>
<feature type="region of interest" description="Disordered" evidence="1">
    <location>
        <begin position="205"/>
        <end position="246"/>
    </location>
</feature>
<protein>
    <submittedName>
        <fullName evidence="2">OsmC family protein</fullName>
    </submittedName>
</protein>
<comment type="caution">
    <text evidence="2">The sequence shown here is derived from an EMBL/GenBank/DDBJ whole genome shotgun (WGS) entry which is preliminary data.</text>
</comment>
<dbReference type="EMBL" id="JBHSWU010000017">
    <property type="protein sequence ID" value="MFC6723429.1"/>
    <property type="molecule type" value="Genomic_DNA"/>
</dbReference>
<dbReference type="InterPro" id="IPR003718">
    <property type="entry name" value="OsmC/Ohr_fam"/>
</dbReference>
<evidence type="ECO:0000256" key="1">
    <source>
        <dbReference type="SAM" id="MobiDB-lite"/>
    </source>
</evidence>
<proteinExistence type="predicted"/>
<dbReference type="AlphaFoldDB" id="A0ABD5RVH4"/>
<sequence>MSTPLETLGRPYFFAVEDSDHGDVPSPRLDQAHRTRVRSLSGMQKEALVTSSVSGTTWRLVSDEGDYLDGDDVAPPPLAFMTTGVVSSVTTELLALADQRGVEVDDVEVRVDNYYTMNGSALRGTMTGGALPIDVDVVLDADTDEETVQELVETAITLSPVSGLLQGTHESVFTLTCNGKPVAPDRVDELDSALLSDPNAAFETLAREATRRDPPLMNRTDRTAEPPATADQKYTSSEGSSLEEEQDRILHLQGVCTLDDDGVKRIETRAFSPVGTVFEFRSDEPEGHGGHGRAPDAMTYVAAGLGLCFMTQLGRYADIVDTELTDYRIVQDTHASRGGASAGTNESGRIAPVETHVFLDTPAGEEFAREALDMGEQTCFLHALSRTDLDEPAVTVSKSH</sequence>
<dbReference type="Gene3D" id="3.30.300.20">
    <property type="match status" value="2"/>
</dbReference>
<organism evidence="2 3">
    <name type="scientific">Halobium palmae</name>
    <dbReference type="NCBI Taxonomy" id="1776492"/>
    <lineage>
        <taxon>Archaea</taxon>
        <taxon>Methanobacteriati</taxon>
        <taxon>Methanobacteriota</taxon>
        <taxon>Stenosarchaea group</taxon>
        <taxon>Halobacteria</taxon>
        <taxon>Halobacteriales</taxon>
        <taxon>Haloferacaceae</taxon>
        <taxon>Halobium</taxon>
    </lineage>
</organism>
<evidence type="ECO:0000313" key="2">
    <source>
        <dbReference type="EMBL" id="MFC6723429.1"/>
    </source>
</evidence>
<evidence type="ECO:0000313" key="3">
    <source>
        <dbReference type="Proteomes" id="UP001596328"/>
    </source>
</evidence>
<gene>
    <name evidence="2" type="ORF">ACFQE1_03285</name>
</gene>
<dbReference type="InterPro" id="IPR036102">
    <property type="entry name" value="OsmC/Ohrsf"/>
</dbReference>
<keyword evidence="3" id="KW-1185">Reference proteome</keyword>
<name>A0ABD5RVH4_9EURY</name>
<feature type="compositionally biased region" description="Basic and acidic residues" evidence="1">
    <location>
        <begin position="205"/>
        <end position="224"/>
    </location>
</feature>